<protein>
    <submittedName>
        <fullName evidence="1">Uncharacterized protein</fullName>
    </submittedName>
</protein>
<dbReference type="AlphaFoldDB" id="A0A1I1VL80"/>
<organism evidence="1 2">
    <name type="scientific">Spirosoma endophyticum</name>
    <dbReference type="NCBI Taxonomy" id="662367"/>
    <lineage>
        <taxon>Bacteria</taxon>
        <taxon>Pseudomonadati</taxon>
        <taxon>Bacteroidota</taxon>
        <taxon>Cytophagia</taxon>
        <taxon>Cytophagales</taxon>
        <taxon>Cytophagaceae</taxon>
        <taxon>Spirosoma</taxon>
    </lineage>
</organism>
<gene>
    <name evidence="1" type="ORF">SAMN05216167_107165</name>
</gene>
<reference evidence="1 2" key="1">
    <citation type="submission" date="2016-10" db="EMBL/GenBank/DDBJ databases">
        <authorList>
            <person name="de Groot N.N."/>
        </authorList>
    </citation>
    <scope>NUCLEOTIDE SEQUENCE [LARGE SCALE GENOMIC DNA]</scope>
    <source>
        <strain evidence="1 2">DSM 26130</strain>
    </source>
</reference>
<accession>A0A1I1VL80</accession>
<proteinExistence type="predicted"/>
<sequence length="31" mass="3635">MQQGFQEVNQKFAQAEKTQQQILTLLLDRLS</sequence>
<evidence type="ECO:0000313" key="1">
    <source>
        <dbReference type="EMBL" id="SFD81803.1"/>
    </source>
</evidence>
<dbReference type="Proteomes" id="UP000198598">
    <property type="component" value="Unassembled WGS sequence"/>
</dbReference>
<name>A0A1I1VL80_9BACT</name>
<evidence type="ECO:0000313" key="2">
    <source>
        <dbReference type="Proteomes" id="UP000198598"/>
    </source>
</evidence>
<dbReference type="EMBL" id="FOLQ01000007">
    <property type="protein sequence ID" value="SFD81803.1"/>
    <property type="molecule type" value="Genomic_DNA"/>
</dbReference>
<keyword evidence="2" id="KW-1185">Reference proteome</keyword>